<reference evidence="2" key="1">
    <citation type="journal article" date="2020" name="bioRxiv">
        <title>Comparative genomics of Chlamydomonas.</title>
        <authorList>
            <person name="Craig R.J."/>
            <person name="Hasan A.R."/>
            <person name="Ness R.W."/>
            <person name="Keightley P.D."/>
        </authorList>
    </citation>
    <scope>NUCLEOTIDE SEQUENCE</scope>
    <source>
        <strain evidence="2">CCAP 11/70</strain>
    </source>
</reference>
<protein>
    <submittedName>
        <fullName evidence="2">Uncharacterized protein</fullName>
    </submittedName>
</protein>
<dbReference type="EMBL" id="JAEHOE010000126">
    <property type="protein sequence ID" value="KAG2485611.1"/>
    <property type="molecule type" value="Genomic_DNA"/>
</dbReference>
<accession>A0A835XKP7</accession>
<feature type="region of interest" description="Disordered" evidence="1">
    <location>
        <begin position="389"/>
        <end position="494"/>
    </location>
</feature>
<dbReference type="AlphaFoldDB" id="A0A835XKP7"/>
<dbReference type="PRINTS" id="PR01217">
    <property type="entry name" value="PRICHEXTENSN"/>
</dbReference>
<feature type="compositionally biased region" description="Polar residues" evidence="1">
    <location>
        <begin position="251"/>
        <end position="261"/>
    </location>
</feature>
<feature type="compositionally biased region" description="Pro residues" evidence="1">
    <location>
        <begin position="411"/>
        <end position="440"/>
    </location>
</feature>
<feature type="compositionally biased region" description="Basic residues" evidence="1">
    <location>
        <begin position="475"/>
        <end position="485"/>
    </location>
</feature>
<evidence type="ECO:0000313" key="3">
    <source>
        <dbReference type="Proteomes" id="UP000612055"/>
    </source>
</evidence>
<gene>
    <name evidence="2" type="ORF">HYH03_015674</name>
</gene>
<evidence type="ECO:0000313" key="2">
    <source>
        <dbReference type="EMBL" id="KAG2485611.1"/>
    </source>
</evidence>
<evidence type="ECO:0000256" key="1">
    <source>
        <dbReference type="SAM" id="MobiDB-lite"/>
    </source>
</evidence>
<proteinExistence type="predicted"/>
<name>A0A835XKP7_9CHLO</name>
<sequence>MYKDLVEPEEQQGYNCPGLYVRMPQPAPVGSLRERAYRRTLPPFSFTGGAPTKTLMPDFPAPDTWTPSSTWVEVSFEGTYLASDGALISSGSSPGALQLLQLHPFRGRTGPYSLTSVPLYIAGPPGSRLVRGTYYLPNVELVPRLVRVRLRSGPCPDGTMCGWGNVEVGVKLVWRGPAPTLPSEPSAPAQPKLDQEPSVPPPPVSPGPETHNASIPPMQTPPAYPPGGPASLPSPPYPPPMSPSPPPPTAYQHTSRSTGPTPITLPPTFGNRTALLVNMRLPSGWRAEGGLVVVAYSGTFTPTANASAAYSPGPGVGPYGQFVIQERRNTDAKYYGLPIDSPNASLYLVNYPFAPGSNLTLWLRVYSSGWINLRASLDAAWRASSDTPAAAPDEVAPLPGGWTLPNMPNFPSVPAPPSPRPPSPPPSYPLQPAPNAPATPPVSMLLEAWLTTLDSPPTVPERPLQSTPLQPQQRPPRRPSRRSRLRPAGAPGRP</sequence>
<keyword evidence="3" id="KW-1185">Reference proteome</keyword>
<organism evidence="2 3">
    <name type="scientific">Edaphochlamys debaryana</name>
    <dbReference type="NCBI Taxonomy" id="47281"/>
    <lineage>
        <taxon>Eukaryota</taxon>
        <taxon>Viridiplantae</taxon>
        <taxon>Chlorophyta</taxon>
        <taxon>core chlorophytes</taxon>
        <taxon>Chlorophyceae</taxon>
        <taxon>CS clade</taxon>
        <taxon>Chlamydomonadales</taxon>
        <taxon>Chlamydomonadales incertae sedis</taxon>
        <taxon>Edaphochlamys</taxon>
    </lineage>
</organism>
<feature type="compositionally biased region" description="Low complexity" evidence="1">
    <location>
        <begin position="462"/>
        <end position="472"/>
    </location>
</feature>
<feature type="compositionally biased region" description="Pro residues" evidence="1">
    <location>
        <begin position="218"/>
        <end position="249"/>
    </location>
</feature>
<feature type="region of interest" description="Disordered" evidence="1">
    <location>
        <begin position="179"/>
        <end position="267"/>
    </location>
</feature>
<comment type="caution">
    <text evidence="2">The sequence shown here is derived from an EMBL/GenBank/DDBJ whole genome shotgun (WGS) entry which is preliminary data.</text>
</comment>
<dbReference type="Proteomes" id="UP000612055">
    <property type="component" value="Unassembled WGS sequence"/>
</dbReference>